<organism evidence="1">
    <name type="scientific">marine sediment metagenome</name>
    <dbReference type="NCBI Taxonomy" id="412755"/>
    <lineage>
        <taxon>unclassified sequences</taxon>
        <taxon>metagenomes</taxon>
        <taxon>ecological metagenomes</taxon>
    </lineage>
</organism>
<sequence>MQRKIQIASVLAPLDAGESISIDVPEMYGFENEFPTVVVSRYNQTTVEVIFTEFTPDAVLTEDDVV</sequence>
<dbReference type="EMBL" id="LAZR01021194">
    <property type="protein sequence ID" value="KKL86156.1"/>
    <property type="molecule type" value="Genomic_DNA"/>
</dbReference>
<evidence type="ECO:0000313" key="1">
    <source>
        <dbReference type="EMBL" id="KKL86156.1"/>
    </source>
</evidence>
<dbReference type="AlphaFoldDB" id="A0A0F9G6V6"/>
<comment type="caution">
    <text evidence="1">The sequence shown here is derived from an EMBL/GenBank/DDBJ whole genome shotgun (WGS) entry which is preliminary data.</text>
</comment>
<name>A0A0F9G6V6_9ZZZZ</name>
<protein>
    <submittedName>
        <fullName evidence="1">Uncharacterized protein</fullName>
    </submittedName>
</protein>
<proteinExistence type="predicted"/>
<reference evidence="1" key="1">
    <citation type="journal article" date="2015" name="Nature">
        <title>Complex archaea that bridge the gap between prokaryotes and eukaryotes.</title>
        <authorList>
            <person name="Spang A."/>
            <person name="Saw J.H."/>
            <person name="Jorgensen S.L."/>
            <person name="Zaremba-Niedzwiedzka K."/>
            <person name="Martijn J."/>
            <person name="Lind A.E."/>
            <person name="van Eijk R."/>
            <person name="Schleper C."/>
            <person name="Guy L."/>
            <person name="Ettema T.J."/>
        </authorList>
    </citation>
    <scope>NUCLEOTIDE SEQUENCE</scope>
</reference>
<gene>
    <name evidence="1" type="ORF">LCGC14_1947580</name>
</gene>
<accession>A0A0F9G6V6</accession>